<dbReference type="Pfam" id="PF16033">
    <property type="entry name" value="DUF4789"/>
    <property type="match status" value="1"/>
</dbReference>
<feature type="transmembrane region" description="Helical" evidence="1">
    <location>
        <begin position="6"/>
        <end position="28"/>
    </location>
</feature>
<dbReference type="Proteomes" id="UP000198287">
    <property type="component" value="Unassembled WGS sequence"/>
</dbReference>
<dbReference type="AlphaFoldDB" id="A0A226E3M2"/>
<dbReference type="EMBL" id="LNIX01000008">
    <property type="protein sequence ID" value="OXA51096.1"/>
    <property type="molecule type" value="Genomic_DNA"/>
</dbReference>
<evidence type="ECO:0000259" key="2">
    <source>
        <dbReference type="Pfam" id="PF16033"/>
    </source>
</evidence>
<protein>
    <recommendedName>
        <fullName evidence="2">DUF4789 domain-containing protein</fullName>
    </recommendedName>
</protein>
<keyword evidence="1" id="KW-0812">Transmembrane</keyword>
<evidence type="ECO:0000256" key="1">
    <source>
        <dbReference type="SAM" id="Phobius"/>
    </source>
</evidence>
<dbReference type="OMA" id="ICENGSE"/>
<proteinExistence type="predicted"/>
<feature type="domain" description="DUF4789" evidence="2">
    <location>
        <begin position="77"/>
        <end position="174"/>
    </location>
</feature>
<keyword evidence="4" id="KW-1185">Reference proteome</keyword>
<gene>
    <name evidence="3" type="ORF">Fcan01_14212</name>
</gene>
<keyword evidence="1" id="KW-0472">Membrane</keyword>
<evidence type="ECO:0000313" key="3">
    <source>
        <dbReference type="EMBL" id="OXA51096.1"/>
    </source>
</evidence>
<dbReference type="InterPro" id="IPR031993">
    <property type="entry name" value="DUF4789"/>
</dbReference>
<organism evidence="3 4">
    <name type="scientific">Folsomia candida</name>
    <name type="common">Springtail</name>
    <dbReference type="NCBI Taxonomy" id="158441"/>
    <lineage>
        <taxon>Eukaryota</taxon>
        <taxon>Metazoa</taxon>
        <taxon>Ecdysozoa</taxon>
        <taxon>Arthropoda</taxon>
        <taxon>Hexapoda</taxon>
        <taxon>Collembola</taxon>
        <taxon>Entomobryomorpha</taxon>
        <taxon>Isotomoidea</taxon>
        <taxon>Isotomidae</taxon>
        <taxon>Proisotominae</taxon>
        <taxon>Folsomia</taxon>
    </lineage>
</organism>
<sequence length="242" mass="26441">MGDSNKWKPIVFTASVIIAFTFILILFVHRSNQRQRLCPNAQDLYYLEALNGSSSGTSDGGAGGEVGTCHREHTTGPCAKNMILYSKPLNESVGVCDCDLTHNERGLVYHEPTGQCYFIFTQGYCSATHWLVPYKDATCAENLCARCEINLCASFPDNGFEWVQLKDGSCAELGLSSHPTCESSEDVIHFAKFKAFASCEKTRGSKKPLNFATGGIGVPPAKCPHGYSRTTLGHCAINFDFD</sequence>
<evidence type="ECO:0000313" key="4">
    <source>
        <dbReference type="Proteomes" id="UP000198287"/>
    </source>
</evidence>
<keyword evidence="1" id="KW-1133">Transmembrane helix</keyword>
<dbReference type="PANTHER" id="PTHR21177">
    <property type="entry name" value="IP06524P-RELATED"/>
    <property type="match status" value="1"/>
</dbReference>
<reference evidence="3 4" key="1">
    <citation type="submission" date="2015-12" db="EMBL/GenBank/DDBJ databases">
        <title>The genome of Folsomia candida.</title>
        <authorList>
            <person name="Faddeeva A."/>
            <person name="Derks M.F."/>
            <person name="Anvar Y."/>
            <person name="Smit S."/>
            <person name="Van Straalen N."/>
            <person name="Roelofs D."/>
        </authorList>
    </citation>
    <scope>NUCLEOTIDE SEQUENCE [LARGE SCALE GENOMIC DNA]</scope>
    <source>
        <strain evidence="3 4">VU population</strain>
        <tissue evidence="3">Whole body</tissue>
    </source>
</reference>
<name>A0A226E3M2_FOLCA</name>
<comment type="caution">
    <text evidence="3">The sequence shown here is derived from an EMBL/GenBank/DDBJ whole genome shotgun (WGS) entry which is preliminary data.</text>
</comment>
<accession>A0A226E3M2</accession>